<dbReference type="Gene3D" id="2.40.50.140">
    <property type="entry name" value="Nucleic acid-binding proteins"/>
    <property type="match status" value="1"/>
</dbReference>
<comment type="cofactor">
    <cofactor evidence="1">
        <name>Mg(2+)</name>
        <dbReference type="ChEBI" id="CHEBI:18420"/>
    </cofactor>
</comment>
<reference evidence="24" key="1">
    <citation type="submission" date="2020-05" db="EMBL/GenBank/DDBJ databases">
        <authorList>
            <person name="Chiriac C."/>
            <person name="Salcher M."/>
            <person name="Ghai R."/>
            <person name="Kavagutti S V."/>
        </authorList>
    </citation>
    <scope>NUCLEOTIDE SEQUENCE</scope>
</reference>
<evidence type="ECO:0000256" key="5">
    <source>
        <dbReference type="ARBA" id="ARBA00012814"/>
    </source>
</evidence>
<dbReference type="PROSITE" id="PS51483">
    <property type="entry name" value="B5"/>
    <property type="match status" value="1"/>
</dbReference>
<keyword evidence="15" id="KW-0648">Protein biosynthesis</keyword>
<proteinExistence type="inferred from homology"/>
<dbReference type="SMART" id="SM00896">
    <property type="entry name" value="FDX-ACB"/>
    <property type="match status" value="1"/>
</dbReference>
<keyword evidence="13" id="KW-0460">Magnesium</keyword>
<dbReference type="NCBIfam" id="TIGR00472">
    <property type="entry name" value="pheT_bact"/>
    <property type="match status" value="1"/>
</dbReference>
<keyword evidence="10" id="KW-0479">Metal-binding</keyword>
<dbReference type="EMBL" id="CAFBOS010000256">
    <property type="protein sequence ID" value="CAB5022632.1"/>
    <property type="molecule type" value="Genomic_DNA"/>
</dbReference>
<evidence type="ECO:0000259" key="19">
    <source>
        <dbReference type="PROSITE" id="PS50886"/>
    </source>
</evidence>
<comment type="subcellular location">
    <subcellularLocation>
        <location evidence="2">Cytoplasm</location>
    </subcellularLocation>
</comment>
<keyword evidence="9" id="KW-0436">Ligase</keyword>
<dbReference type="PANTHER" id="PTHR10947">
    <property type="entry name" value="PHENYLALANYL-TRNA SYNTHETASE BETA CHAIN AND LEUCINE-RICH REPEAT-CONTAINING PROTEIN 47"/>
    <property type="match status" value="1"/>
</dbReference>
<dbReference type="GO" id="GO:0009328">
    <property type="term" value="C:phenylalanine-tRNA ligase complex"/>
    <property type="evidence" value="ECO:0007669"/>
    <property type="project" value="TreeGrafter"/>
</dbReference>
<dbReference type="PANTHER" id="PTHR10947:SF0">
    <property type="entry name" value="PHENYLALANINE--TRNA LIGASE BETA SUBUNIT"/>
    <property type="match status" value="1"/>
</dbReference>
<dbReference type="EMBL" id="CAFBMH010000094">
    <property type="protein sequence ID" value="CAB4921963.1"/>
    <property type="molecule type" value="Genomic_DNA"/>
</dbReference>
<evidence type="ECO:0000256" key="14">
    <source>
        <dbReference type="ARBA" id="ARBA00022884"/>
    </source>
</evidence>
<evidence type="ECO:0000256" key="16">
    <source>
        <dbReference type="ARBA" id="ARBA00023146"/>
    </source>
</evidence>
<dbReference type="Gene3D" id="3.30.56.10">
    <property type="match status" value="2"/>
</dbReference>
<comment type="similarity">
    <text evidence="3">Belongs to the phenylalanyl-tRNA synthetase beta subunit family. Type 1 subfamily.</text>
</comment>
<dbReference type="EC" id="6.1.1.20" evidence="5"/>
<evidence type="ECO:0000256" key="4">
    <source>
        <dbReference type="ARBA" id="ARBA00011209"/>
    </source>
</evidence>
<keyword evidence="7" id="KW-0963">Cytoplasm</keyword>
<dbReference type="InterPro" id="IPR041616">
    <property type="entry name" value="PheRS_beta_core"/>
</dbReference>
<dbReference type="Pfam" id="PF03147">
    <property type="entry name" value="FDX-ACB"/>
    <property type="match status" value="1"/>
</dbReference>
<dbReference type="Pfam" id="PF17759">
    <property type="entry name" value="tRNA_synthFbeta"/>
    <property type="match status" value="1"/>
</dbReference>
<dbReference type="SMART" id="SM00873">
    <property type="entry name" value="B3_4"/>
    <property type="match status" value="1"/>
</dbReference>
<dbReference type="InterPro" id="IPR005121">
    <property type="entry name" value="Fdx_antiC-bd"/>
</dbReference>
<dbReference type="HAMAP" id="MF_00283">
    <property type="entry name" value="Phe_tRNA_synth_beta1"/>
    <property type="match status" value="1"/>
</dbReference>
<evidence type="ECO:0000256" key="9">
    <source>
        <dbReference type="ARBA" id="ARBA00022598"/>
    </source>
</evidence>
<dbReference type="CDD" id="cd00769">
    <property type="entry name" value="PheRS_beta_core"/>
    <property type="match status" value="1"/>
</dbReference>
<dbReference type="InterPro" id="IPR045864">
    <property type="entry name" value="aa-tRNA-synth_II/BPL/LPL"/>
</dbReference>
<evidence type="ECO:0000256" key="13">
    <source>
        <dbReference type="ARBA" id="ARBA00022842"/>
    </source>
</evidence>
<dbReference type="Pfam" id="PF03484">
    <property type="entry name" value="B5"/>
    <property type="match status" value="1"/>
</dbReference>
<organism evidence="24">
    <name type="scientific">freshwater metagenome</name>
    <dbReference type="NCBI Taxonomy" id="449393"/>
    <lineage>
        <taxon>unclassified sequences</taxon>
        <taxon>metagenomes</taxon>
        <taxon>ecological metagenomes</taxon>
    </lineage>
</organism>
<dbReference type="Gene3D" id="3.30.930.10">
    <property type="entry name" value="Bira Bifunctional Protein, Domain 2"/>
    <property type="match status" value="1"/>
</dbReference>
<evidence type="ECO:0000256" key="7">
    <source>
        <dbReference type="ARBA" id="ARBA00022490"/>
    </source>
</evidence>
<dbReference type="Pfam" id="PF03483">
    <property type="entry name" value="B3_4"/>
    <property type="match status" value="1"/>
</dbReference>
<evidence type="ECO:0000256" key="2">
    <source>
        <dbReference type="ARBA" id="ARBA00004496"/>
    </source>
</evidence>
<dbReference type="Gene3D" id="3.50.40.10">
    <property type="entry name" value="Phenylalanyl-trna Synthetase, Chain B, domain 3"/>
    <property type="match status" value="1"/>
</dbReference>
<dbReference type="GO" id="GO:0006432">
    <property type="term" value="P:phenylalanyl-tRNA aminoacylation"/>
    <property type="evidence" value="ECO:0007669"/>
    <property type="project" value="InterPro"/>
</dbReference>
<dbReference type="InterPro" id="IPR004532">
    <property type="entry name" value="Phe-tRNA-ligase_IIc_bsu_bact"/>
</dbReference>
<dbReference type="FunFam" id="2.40.50.140:FF:000045">
    <property type="entry name" value="Phenylalanine--tRNA ligase beta subunit"/>
    <property type="match status" value="1"/>
</dbReference>
<name>A0A6J7HVE1_9ZZZZ</name>
<comment type="subunit">
    <text evidence="4">Tetramer of two alpha and two beta subunits.</text>
</comment>
<dbReference type="InterPro" id="IPR002547">
    <property type="entry name" value="tRNA-bd_dom"/>
</dbReference>
<dbReference type="InterPro" id="IPR033714">
    <property type="entry name" value="tRNA_bind_bactPheRS"/>
</dbReference>
<evidence type="ECO:0000313" key="22">
    <source>
        <dbReference type="EMBL" id="CAB4727151.1"/>
    </source>
</evidence>
<keyword evidence="14" id="KW-0694">RNA-binding</keyword>
<dbReference type="InterPro" id="IPR012340">
    <property type="entry name" value="NA-bd_OB-fold"/>
</dbReference>
<dbReference type="InterPro" id="IPR005146">
    <property type="entry name" value="B3/B4_tRNA-bd"/>
</dbReference>
<evidence type="ECO:0000259" key="21">
    <source>
        <dbReference type="PROSITE" id="PS51483"/>
    </source>
</evidence>
<feature type="domain" description="FDX-ACB" evidence="20">
    <location>
        <begin position="691"/>
        <end position="784"/>
    </location>
</feature>
<dbReference type="GO" id="GO:0000049">
    <property type="term" value="F:tRNA binding"/>
    <property type="evidence" value="ECO:0007669"/>
    <property type="project" value="UniProtKB-KW"/>
</dbReference>
<evidence type="ECO:0000256" key="17">
    <source>
        <dbReference type="ARBA" id="ARBA00033189"/>
    </source>
</evidence>
<keyword evidence="11" id="KW-0547">Nucleotide-binding</keyword>
<protein>
    <recommendedName>
        <fullName evidence="6">Phenylalanine--tRNA ligase beta subunit</fullName>
        <ecNumber evidence="5">6.1.1.20</ecNumber>
    </recommendedName>
    <alternativeName>
        <fullName evidence="17">Phenylalanyl-tRNA synthetase beta subunit</fullName>
    </alternativeName>
</protein>
<keyword evidence="12" id="KW-0067">ATP-binding</keyword>
<dbReference type="FunFam" id="3.30.70.380:FF:000001">
    <property type="entry name" value="Phenylalanine--tRNA ligase beta subunit"/>
    <property type="match status" value="1"/>
</dbReference>
<keyword evidence="8" id="KW-0820">tRNA-binding</keyword>
<dbReference type="InterPro" id="IPR020825">
    <property type="entry name" value="Phe-tRNA_synthase-like_B3/B4"/>
</dbReference>
<feature type="domain" description="TRNA-binding" evidence="19">
    <location>
        <begin position="39"/>
        <end position="148"/>
    </location>
</feature>
<dbReference type="CDD" id="cd02796">
    <property type="entry name" value="tRNA_bind_bactPheRS"/>
    <property type="match status" value="1"/>
</dbReference>
<evidence type="ECO:0000313" key="23">
    <source>
        <dbReference type="EMBL" id="CAB4827511.1"/>
    </source>
</evidence>
<dbReference type="SUPFAM" id="SSF46955">
    <property type="entry name" value="Putative DNA-binding domain"/>
    <property type="match status" value="1"/>
</dbReference>
<sequence>MKVLLSWLREFAPIDGSADELSEALSDLGLAVEDMQILGGNFDGVVVARVLALRPHPQADKIQLVDVDLGDGEALQICCGAFNMAVGDLVPLATLGTVMPGGLEIAKRKLRGEWSNGMLCSARELELADDHAGIFILDPSLTPGTPLREALGLETDVLFDLDVTGNRPDAMSVAGVARDLAARLGVPFQIPEPVVAESSNADAATRLHIEVLDRDLCGRFLARVIDDVRIGPSPEWMQKRLLALGQRPINNVVDVSNYVMFELGQPSHTFDLGKVTAGTLRVRRAVEGETLTTLDGHVRALLPTDGVICDRDDHPISLAGVMGGLTTEIDDQTTSVLLEIAWWDPLTIAQTAKRLGLRSEASTRYERSCDPELADRAARRFAELLAQTGATLAPGTIDVRGNTPSREPVLVRTARVNAILGTALDQASIASALEPIGFDVRVTGPDQHVTIPTFRLDTTNEIEIIEEIARRVGFTAIGKTVPRSPLTGTLSTRQTERRTVRRTLTGLGIDEVLPLPFLAPGDLERAGCEGHPIELTNPLVAEESVLRTSLRVGLLKTLAYNASHRNLGLRIFEVGHVYAHPKREQRLPDEREVLAVALGGREASAAIDVWSALVDAFALKKDRMVQTTASGLHPSRTALIEVAGTIVGALGEIDPAVCESFGVPERVAWLEVDLDVLLGLPHDERPYSRFSRYPSSDVDLAFEVAETCPAADVERQIRKAAGDLLVSLALFDVYRGDRVAEGTRSLAYALRLQAADRTLTDTEITEVRARCITAVEKSLPATLRH</sequence>
<dbReference type="EMBL" id="CAEZYR010000005">
    <property type="protein sequence ID" value="CAB4727151.1"/>
    <property type="molecule type" value="Genomic_DNA"/>
</dbReference>
<evidence type="ECO:0000256" key="1">
    <source>
        <dbReference type="ARBA" id="ARBA00001946"/>
    </source>
</evidence>
<dbReference type="EMBL" id="CAFABA010000037">
    <property type="protein sequence ID" value="CAB4827511.1"/>
    <property type="molecule type" value="Genomic_DNA"/>
</dbReference>
<dbReference type="SMART" id="SM00874">
    <property type="entry name" value="B5"/>
    <property type="match status" value="1"/>
</dbReference>
<dbReference type="GO" id="GO:0005524">
    <property type="term" value="F:ATP binding"/>
    <property type="evidence" value="ECO:0007669"/>
    <property type="project" value="UniProtKB-KW"/>
</dbReference>
<dbReference type="NCBIfam" id="NF045760">
    <property type="entry name" value="YtpR"/>
    <property type="match status" value="1"/>
</dbReference>
<evidence type="ECO:0000256" key="15">
    <source>
        <dbReference type="ARBA" id="ARBA00022917"/>
    </source>
</evidence>
<dbReference type="InterPro" id="IPR045060">
    <property type="entry name" value="Phe-tRNA-ligase_IIc_bsu"/>
</dbReference>
<dbReference type="SUPFAM" id="SSF55681">
    <property type="entry name" value="Class II aaRS and biotin synthetases"/>
    <property type="match status" value="1"/>
</dbReference>
<dbReference type="PROSITE" id="PS51447">
    <property type="entry name" value="FDX_ACB"/>
    <property type="match status" value="1"/>
</dbReference>
<evidence type="ECO:0000259" key="20">
    <source>
        <dbReference type="PROSITE" id="PS51447"/>
    </source>
</evidence>
<evidence type="ECO:0000313" key="24">
    <source>
        <dbReference type="EMBL" id="CAB4921963.1"/>
    </source>
</evidence>
<evidence type="ECO:0000256" key="18">
    <source>
        <dbReference type="ARBA" id="ARBA00049255"/>
    </source>
</evidence>
<evidence type="ECO:0000256" key="6">
    <source>
        <dbReference type="ARBA" id="ARBA00017032"/>
    </source>
</evidence>
<dbReference type="InterPro" id="IPR036690">
    <property type="entry name" value="Fdx_antiC-bd_sf"/>
</dbReference>
<evidence type="ECO:0000256" key="3">
    <source>
        <dbReference type="ARBA" id="ARBA00008653"/>
    </source>
</evidence>
<feature type="domain" description="B5" evidence="21">
    <location>
        <begin position="404"/>
        <end position="479"/>
    </location>
</feature>
<dbReference type="SUPFAM" id="SSF56037">
    <property type="entry name" value="PheT/TilS domain"/>
    <property type="match status" value="1"/>
</dbReference>
<keyword evidence="16" id="KW-0030">Aminoacyl-tRNA synthetase</keyword>
<accession>A0A6J7HVE1</accession>
<evidence type="ECO:0000256" key="11">
    <source>
        <dbReference type="ARBA" id="ARBA00022741"/>
    </source>
</evidence>
<evidence type="ECO:0000256" key="10">
    <source>
        <dbReference type="ARBA" id="ARBA00022723"/>
    </source>
</evidence>
<dbReference type="Pfam" id="PF01588">
    <property type="entry name" value="tRNA_bind"/>
    <property type="match status" value="1"/>
</dbReference>
<dbReference type="InterPro" id="IPR005147">
    <property type="entry name" value="tRNA_synthase_B5-dom"/>
</dbReference>
<dbReference type="SUPFAM" id="SSF54991">
    <property type="entry name" value="Anticodon-binding domain of PheRS"/>
    <property type="match status" value="1"/>
</dbReference>
<gene>
    <name evidence="22" type="ORF">UFOPK2754_00233</name>
    <name evidence="23" type="ORF">UFOPK3139_01129</name>
    <name evidence="24" type="ORF">UFOPK3543_02137</name>
    <name evidence="25" type="ORF">UFOPK3967_02859</name>
</gene>
<dbReference type="InterPro" id="IPR009061">
    <property type="entry name" value="DNA-bd_dom_put_sf"/>
</dbReference>
<dbReference type="Gene3D" id="3.30.70.380">
    <property type="entry name" value="Ferrodoxin-fold anticodon-binding domain"/>
    <property type="match status" value="1"/>
</dbReference>
<evidence type="ECO:0000256" key="8">
    <source>
        <dbReference type="ARBA" id="ARBA00022555"/>
    </source>
</evidence>
<evidence type="ECO:0000256" key="12">
    <source>
        <dbReference type="ARBA" id="ARBA00022840"/>
    </source>
</evidence>
<dbReference type="SUPFAM" id="SSF50249">
    <property type="entry name" value="Nucleic acid-binding proteins"/>
    <property type="match status" value="1"/>
</dbReference>
<dbReference type="GO" id="GO:0000287">
    <property type="term" value="F:magnesium ion binding"/>
    <property type="evidence" value="ECO:0007669"/>
    <property type="project" value="InterPro"/>
</dbReference>
<dbReference type="GO" id="GO:0004826">
    <property type="term" value="F:phenylalanine-tRNA ligase activity"/>
    <property type="evidence" value="ECO:0007669"/>
    <property type="project" value="UniProtKB-EC"/>
</dbReference>
<dbReference type="PROSITE" id="PS50886">
    <property type="entry name" value="TRBD"/>
    <property type="match status" value="1"/>
</dbReference>
<comment type="catalytic activity">
    <reaction evidence="18">
        <text>tRNA(Phe) + L-phenylalanine + ATP = L-phenylalanyl-tRNA(Phe) + AMP + diphosphate + H(+)</text>
        <dbReference type="Rhea" id="RHEA:19413"/>
        <dbReference type="Rhea" id="RHEA-COMP:9668"/>
        <dbReference type="Rhea" id="RHEA-COMP:9699"/>
        <dbReference type="ChEBI" id="CHEBI:15378"/>
        <dbReference type="ChEBI" id="CHEBI:30616"/>
        <dbReference type="ChEBI" id="CHEBI:33019"/>
        <dbReference type="ChEBI" id="CHEBI:58095"/>
        <dbReference type="ChEBI" id="CHEBI:78442"/>
        <dbReference type="ChEBI" id="CHEBI:78531"/>
        <dbReference type="ChEBI" id="CHEBI:456215"/>
        <dbReference type="EC" id="6.1.1.20"/>
    </reaction>
</comment>
<evidence type="ECO:0000313" key="25">
    <source>
        <dbReference type="EMBL" id="CAB5022632.1"/>
    </source>
</evidence>
<dbReference type="AlphaFoldDB" id="A0A6J7HVE1"/>